<proteinExistence type="predicted"/>
<organism evidence="1 2">
    <name type="scientific">Parablautia muri</name>
    <dbReference type="NCBI Taxonomy" id="2320879"/>
    <lineage>
        <taxon>Bacteria</taxon>
        <taxon>Bacillati</taxon>
        <taxon>Bacillota</taxon>
        <taxon>Clostridia</taxon>
        <taxon>Lachnospirales</taxon>
        <taxon>Lachnospiraceae</taxon>
        <taxon>Parablautia</taxon>
    </lineage>
</organism>
<comment type="caution">
    <text evidence="1">The sequence shown here is derived from an EMBL/GenBank/DDBJ whole genome shotgun (WGS) entry which is preliminary data.</text>
</comment>
<dbReference type="Proteomes" id="UP001154420">
    <property type="component" value="Unassembled WGS sequence"/>
</dbReference>
<keyword evidence="2" id="KW-1185">Reference proteome</keyword>
<reference evidence="1" key="1">
    <citation type="submission" date="2018-09" db="EMBL/GenBank/DDBJ databases">
        <title>Murine metabolic-syndrome-specific gut microbial biobank.</title>
        <authorList>
            <person name="Liu C."/>
        </authorList>
    </citation>
    <scope>NUCLEOTIDE SEQUENCE</scope>
    <source>
        <strain evidence="1">D42-62</strain>
    </source>
</reference>
<name>A0A9X5GS67_9FIRM</name>
<dbReference type="EMBL" id="QZDT01000025">
    <property type="protein sequence ID" value="NBJ93833.1"/>
    <property type="molecule type" value="Genomic_DNA"/>
</dbReference>
<evidence type="ECO:0000313" key="2">
    <source>
        <dbReference type="Proteomes" id="UP001154420"/>
    </source>
</evidence>
<accession>A0A9X5GS67</accession>
<protein>
    <submittedName>
        <fullName evidence="1">Uncharacterized protein</fullName>
    </submittedName>
</protein>
<dbReference type="RefSeq" id="WP_160560888.1">
    <property type="nucleotide sequence ID" value="NZ_QZDT01000025.1"/>
</dbReference>
<gene>
    <name evidence="1" type="ORF">D5281_14810</name>
</gene>
<evidence type="ECO:0000313" key="1">
    <source>
        <dbReference type="EMBL" id="NBJ93833.1"/>
    </source>
</evidence>
<dbReference type="AlphaFoldDB" id="A0A9X5GS67"/>
<dbReference type="OrthoDB" id="9855344at2"/>
<sequence length="71" mass="8110">MGKSIWDLVGQEVEIPCSNKSGNIQGVAKIRDETKLNATMRVRLDFVGHIDPTVKDEMIRELKGFVKKYYL</sequence>